<evidence type="ECO:0000313" key="2">
    <source>
        <dbReference type="Proteomes" id="UP001165960"/>
    </source>
</evidence>
<evidence type="ECO:0000313" key="1">
    <source>
        <dbReference type="EMBL" id="KAJ9066720.1"/>
    </source>
</evidence>
<sequence length="334" mass="37608">MHFLFIFVGLVVSNELNPKQLRPRAIFESGPRGKHSTLGSIFSMFAVVRNTGGATPQDATPTKYIPRTGQPEYIASTPGSEADAYRFVNYAALGYCKPQAIEQMRCKPCRYLRNDAEVIKVIDEPRTMGQAVILVDRRHSQIVLVFRGSVYLENWIQDSKTNMVSVLYAQNTKIHQGFKEAIDALMPLVIEPFKYTLTKYPSYQTVITGHSLGAALATLAASELFRNNILPWERMSLFTYGEPRSGNLAFARWINSQHTTITRVVNENDVVPHMDVAKDGYVHHSTEVYIHNGRVTNCSTYEVEDIRCSLSRFPRLSIISHNLAWDVTLGITGC</sequence>
<comment type="caution">
    <text evidence="1">The sequence shown here is derived from an EMBL/GenBank/DDBJ whole genome shotgun (WGS) entry which is preliminary data.</text>
</comment>
<gene>
    <name evidence="1" type="ORF">DSO57_1006942</name>
</gene>
<accession>A0ACC2SWP6</accession>
<keyword evidence="2" id="KW-1185">Reference proteome</keyword>
<protein>
    <submittedName>
        <fullName evidence="1">Uncharacterized protein</fullName>
    </submittedName>
</protein>
<reference evidence="1" key="1">
    <citation type="submission" date="2022-04" db="EMBL/GenBank/DDBJ databases">
        <title>Genome of the entomopathogenic fungus Entomophthora muscae.</title>
        <authorList>
            <person name="Elya C."/>
            <person name="Lovett B.R."/>
            <person name="Lee E."/>
            <person name="Macias A.M."/>
            <person name="Hajek A.E."/>
            <person name="De Bivort B.L."/>
            <person name="Kasson M.T."/>
            <person name="De Fine Licht H.H."/>
            <person name="Stajich J.E."/>
        </authorList>
    </citation>
    <scope>NUCLEOTIDE SEQUENCE</scope>
    <source>
        <strain evidence="1">Berkeley</strain>
    </source>
</reference>
<dbReference type="EMBL" id="QTSX02004280">
    <property type="protein sequence ID" value="KAJ9066720.1"/>
    <property type="molecule type" value="Genomic_DNA"/>
</dbReference>
<name>A0ACC2SWP6_9FUNG</name>
<dbReference type="Proteomes" id="UP001165960">
    <property type="component" value="Unassembled WGS sequence"/>
</dbReference>
<organism evidence="1 2">
    <name type="scientific">Entomophthora muscae</name>
    <dbReference type="NCBI Taxonomy" id="34485"/>
    <lineage>
        <taxon>Eukaryota</taxon>
        <taxon>Fungi</taxon>
        <taxon>Fungi incertae sedis</taxon>
        <taxon>Zoopagomycota</taxon>
        <taxon>Entomophthoromycotina</taxon>
        <taxon>Entomophthoromycetes</taxon>
        <taxon>Entomophthorales</taxon>
        <taxon>Entomophthoraceae</taxon>
        <taxon>Entomophthora</taxon>
    </lineage>
</organism>
<proteinExistence type="predicted"/>